<feature type="compositionally biased region" description="Polar residues" evidence="1">
    <location>
        <begin position="26"/>
        <end position="35"/>
    </location>
</feature>
<accession>A0A1B6IN48</accession>
<dbReference type="AlphaFoldDB" id="A0A1B6IN48"/>
<feature type="compositionally biased region" description="Pro residues" evidence="1">
    <location>
        <begin position="197"/>
        <end position="213"/>
    </location>
</feature>
<sequence length="248" mass="27293">GMFKVYDSEAVAPLQPHNTHPYVSVHPSNVGNNGNLPPLDWRQQARWLPDQQYDPVRIQDSQRPSRWSKRPEETHRRQPGGDRDNGLRPVLSRQSKYPPAQTNGHVSPPPMSPARFVSPSPSPLAPLPPPSPSPSPLRDATLPLVASSQSLQVEDLSGDNASASEEPRSRPSSQPKEDEVSSDHVDTLVVEEERLNTPPPVELPPPPPPPPPEAEPEPETTQTEELTGEEKSSPLHQRRIGKPTGKPR</sequence>
<dbReference type="EMBL" id="GECU01019361">
    <property type="protein sequence ID" value="JAS88345.1"/>
    <property type="molecule type" value="Transcribed_RNA"/>
</dbReference>
<gene>
    <name evidence="2" type="ORF">g.2161</name>
</gene>
<protein>
    <submittedName>
        <fullName evidence="2">Uncharacterized protein</fullName>
    </submittedName>
</protein>
<feature type="compositionally biased region" description="Basic and acidic residues" evidence="1">
    <location>
        <begin position="165"/>
        <end position="195"/>
    </location>
</feature>
<proteinExistence type="predicted"/>
<evidence type="ECO:0000313" key="2">
    <source>
        <dbReference type="EMBL" id="JAS88345.1"/>
    </source>
</evidence>
<feature type="compositionally biased region" description="Basic residues" evidence="1">
    <location>
        <begin position="236"/>
        <end position="248"/>
    </location>
</feature>
<feature type="region of interest" description="Disordered" evidence="1">
    <location>
        <begin position="1"/>
        <end position="248"/>
    </location>
</feature>
<feature type="compositionally biased region" description="Polar residues" evidence="1">
    <location>
        <begin position="92"/>
        <end position="105"/>
    </location>
</feature>
<reference evidence="2" key="1">
    <citation type="submission" date="2015-11" db="EMBL/GenBank/DDBJ databases">
        <title>De novo transcriptome assembly of four potential Pierce s Disease insect vectors from Arizona vineyards.</title>
        <authorList>
            <person name="Tassone E.E."/>
        </authorList>
    </citation>
    <scope>NUCLEOTIDE SEQUENCE</scope>
</reference>
<feature type="compositionally biased region" description="Pro residues" evidence="1">
    <location>
        <begin position="120"/>
        <end position="135"/>
    </location>
</feature>
<feature type="non-terminal residue" evidence="2">
    <location>
        <position position="248"/>
    </location>
</feature>
<name>A0A1B6IN48_9HEMI</name>
<organism evidence="2">
    <name type="scientific">Homalodisca liturata</name>
    <dbReference type="NCBI Taxonomy" id="320908"/>
    <lineage>
        <taxon>Eukaryota</taxon>
        <taxon>Metazoa</taxon>
        <taxon>Ecdysozoa</taxon>
        <taxon>Arthropoda</taxon>
        <taxon>Hexapoda</taxon>
        <taxon>Insecta</taxon>
        <taxon>Pterygota</taxon>
        <taxon>Neoptera</taxon>
        <taxon>Paraneoptera</taxon>
        <taxon>Hemiptera</taxon>
        <taxon>Auchenorrhyncha</taxon>
        <taxon>Membracoidea</taxon>
        <taxon>Cicadellidae</taxon>
        <taxon>Cicadellinae</taxon>
        <taxon>Proconiini</taxon>
        <taxon>Homalodisca</taxon>
    </lineage>
</organism>
<feature type="non-terminal residue" evidence="2">
    <location>
        <position position="1"/>
    </location>
</feature>
<evidence type="ECO:0000256" key="1">
    <source>
        <dbReference type="SAM" id="MobiDB-lite"/>
    </source>
</evidence>
<feature type="compositionally biased region" description="Basic and acidic residues" evidence="1">
    <location>
        <begin position="69"/>
        <end position="86"/>
    </location>
</feature>